<dbReference type="PRINTS" id="PR00111">
    <property type="entry name" value="ABHYDROLASE"/>
</dbReference>
<name>A0A4R5KCC2_9MICC</name>
<protein>
    <submittedName>
        <fullName evidence="2">Alpha/beta hydrolase</fullName>
    </submittedName>
</protein>
<dbReference type="AlphaFoldDB" id="A0A4R5KCC2"/>
<dbReference type="Pfam" id="PF00561">
    <property type="entry name" value="Abhydrolase_1"/>
    <property type="match status" value="1"/>
</dbReference>
<dbReference type="GO" id="GO:0016787">
    <property type="term" value="F:hydrolase activity"/>
    <property type="evidence" value="ECO:0007669"/>
    <property type="project" value="UniProtKB-KW"/>
</dbReference>
<proteinExistence type="predicted"/>
<evidence type="ECO:0000313" key="2">
    <source>
        <dbReference type="EMBL" id="TDF91777.1"/>
    </source>
</evidence>
<evidence type="ECO:0000259" key="1">
    <source>
        <dbReference type="Pfam" id="PF00561"/>
    </source>
</evidence>
<dbReference type="RefSeq" id="WP_133205975.1">
    <property type="nucleotide sequence ID" value="NZ_SMRU01000027.1"/>
</dbReference>
<dbReference type="InterPro" id="IPR000073">
    <property type="entry name" value="AB_hydrolase_1"/>
</dbReference>
<reference evidence="2 3" key="1">
    <citation type="submission" date="2019-03" db="EMBL/GenBank/DDBJ databases">
        <title>Whole genome sequence of Arthrobacter sp JH1-1.</title>
        <authorList>
            <person name="Trinh H.N."/>
        </authorList>
    </citation>
    <scope>NUCLEOTIDE SEQUENCE [LARGE SCALE GENOMIC DNA]</scope>
    <source>
        <strain evidence="2 3">JH1-1</strain>
    </source>
</reference>
<dbReference type="Gene3D" id="3.40.50.1820">
    <property type="entry name" value="alpha/beta hydrolase"/>
    <property type="match status" value="1"/>
</dbReference>
<gene>
    <name evidence="2" type="ORF">E1809_19865</name>
</gene>
<dbReference type="InterPro" id="IPR029058">
    <property type="entry name" value="AB_hydrolase_fold"/>
</dbReference>
<dbReference type="EMBL" id="SMRU01000027">
    <property type="protein sequence ID" value="TDF91777.1"/>
    <property type="molecule type" value="Genomic_DNA"/>
</dbReference>
<sequence>MESVVASAKSFTVDVGTNVQIMCFDSGGDGPPVVILHGLAGSAREFFRTSQALPEFRTICVDLRGHGGSTRHPADLSREAFVADVVRVIEETAACPVALVGQSMGGHTAMLVAAARPDLVTRMVLLEVGADSANPEETEAMGNFFRSWPVPFGNRAAARAYLGEGPLETAWAADLEERDDGLWPRFDPEVMVAALNEVAVPRWSEWESVRVPSLVIYADMGIFTEDEKAEFVRRGRNVRRRDLAGASHDAHLDAFEEWISALRSFLLTDPNDLH</sequence>
<dbReference type="PANTHER" id="PTHR43194:SF2">
    <property type="entry name" value="PEROXISOMAL MEMBRANE PROTEIN LPX1"/>
    <property type="match status" value="1"/>
</dbReference>
<dbReference type="OrthoDB" id="63519at2"/>
<dbReference type="InterPro" id="IPR050228">
    <property type="entry name" value="Carboxylesterase_BioH"/>
</dbReference>
<dbReference type="PANTHER" id="PTHR43194">
    <property type="entry name" value="HYDROLASE ALPHA/BETA FOLD FAMILY"/>
    <property type="match status" value="1"/>
</dbReference>
<organism evidence="2 3">
    <name type="scientific">Arthrobacter terricola</name>
    <dbReference type="NCBI Taxonomy" id="2547396"/>
    <lineage>
        <taxon>Bacteria</taxon>
        <taxon>Bacillati</taxon>
        <taxon>Actinomycetota</taxon>
        <taxon>Actinomycetes</taxon>
        <taxon>Micrococcales</taxon>
        <taxon>Micrococcaceae</taxon>
        <taxon>Arthrobacter</taxon>
    </lineage>
</organism>
<feature type="domain" description="AB hydrolase-1" evidence="1">
    <location>
        <begin position="31"/>
        <end position="153"/>
    </location>
</feature>
<keyword evidence="2" id="KW-0378">Hydrolase</keyword>
<evidence type="ECO:0000313" key="3">
    <source>
        <dbReference type="Proteomes" id="UP000295511"/>
    </source>
</evidence>
<accession>A0A4R5KCC2</accession>
<comment type="caution">
    <text evidence="2">The sequence shown here is derived from an EMBL/GenBank/DDBJ whole genome shotgun (WGS) entry which is preliminary data.</text>
</comment>
<dbReference type="Proteomes" id="UP000295511">
    <property type="component" value="Unassembled WGS sequence"/>
</dbReference>
<dbReference type="SUPFAM" id="SSF53474">
    <property type="entry name" value="alpha/beta-Hydrolases"/>
    <property type="match status" value="1"/>
</dbReference>
<keyword evidence="3" id="KW-1185">Reference proteome</keyword>